<evidence type="ECO:0000256" key="12">
    <source>
        <dbReference type="ARBA" id="ARBA00022842"/>
    </source>
</evidence>
<dbReference type="AlphaFoldDB" id="A0A7T2GJF3"/>
<keyword evidence="8" id="KW-0597">Phosphoprotein</keyword>
<dbReference type="Gene3D" id="2.70.150.10">
    <property type="entry name" value="Calcium-transporting ATPase, cytoplasmic transduction domain A"/>
    <property type="match status" value="1"/>
</dbReference>
<keyword evidence="15 19" id="KW-0472">Membrane</keyword>
<feature type="transmembrane region" description="Helical" evidence="19">
    <location>
        <begin position="260"/>
        <end position="280"/>
    </location>
</feature>
<keyword evidence="10" id="KW-0547">Nucleotide-binding</keyword>
<dbReference type="InterPro" id="IPR023298">
    <property type="entry name" value="ATPase_P-typ_TM_dom_sf"/>
</dbReference>
<feature type="transmembrane region" description="Helical" evidence="19">
    <location>
        <begin position="823"/>
        <end position="845"/>
    </location>
</feature>
<keyword evidence="6" id="KW-1003">Cell membrane</keyword>
<feature type="transmembrane region" description="Helical" evidence="19">
    <location>
        <begin position="98"/>
        <end position="114"/>
    </location>
</feature>
<evidence type="ECO:0000256" key="17">
    <source>
        <dbReference type="ARBA" id="ARBA00047295"/>
    </source>
</evidence>
<dbReference type="PANTHER" id="PTHR42861">
    <property type="entry name" value="CALCIUM-TRANSPORTING ATPASE"/>
    <property type="match status" value="1"/>
</dbReference>
<dbReference type="InterPro" id="IPR008250">
    <property type="entry name" value="ATPase_P-typ_transduc_dom_A_sf"/>
</dbReference>
<comment type="function">
    <text evidence="1">Mediates magnesium influx to the cytosol.</text>
</comment>
<evidence type="ECO:0000256" key="14">
    <source>
        <dbReference type="ARBA" id="ARBA00022989"/>
    </source>
</evidence>
<dbReference type="InterPro" id="IPR023214">
    <property type="entry name" value="HAD_sf"/>
</dbReference>
<evidence type="ECO:0000259" key="20">
    <source>
        <dbReference type="SMART" id="SM00831"/>
    </source>
</evidence>
<comment type="subcellular location">
    <subcellularLocation>
        <location evidence="2">Cell inner membrane</location>
        <topology evidence="2">Multi-pass membrane protein</topology>
    </subcellularLocation>
</comment>
<dbReference type="InterPro" id="IPR023299">
    <property type="entry name" value="ATPase_P-typ_cyto_dom_N"/>
</dbReference>
<comment type="catalytic activity">
    <reaction evidence="17">
        <text>Mg(2+)(out) + ATP + H2O = Mg(2+)(in) + ADP + phosphate + H(+)</text>
        <dbReference type="Rhea" id="RHEA:10260"/>
        <dbReference type="ChEBI" id="CHEBI:15377"/>
        <dbReference type="ChEBI" id="CHEBI:15378"/>
        <dbReference type="ChEBI" id="CHEBI:18420"/>
        <dbReference type="ChEBI" id="CHEBI:30616"/>
        <dbReference type="ChEBI" id="CHEBI:43474"/>
        <dbReference type="ChEBI" id="CHEBI:456216"/>
        <dbReference type="EC" id="7.2.2.14"/>
    </reaction>
</comment>
<name>A0A7T2GJF3_9SPHN</name>
<dbReference type="PROSITE" id="PS00154">
    <property type="entry name" value="ATPASE_E1_E2"/>
    <property type="match status" value="1"/>
</dbReference>
<dbReference type="Gene3D" id="3.40.50.1000">
    <property type="entry name" value="HAD superfamily/HAD-like"/>
    <property type="match status" value="1"/>
</dbReference>
<keyword evidence="14 19" id="KW-1133">Transmembrane helix</keyword>
<evidence type="ECO:0000256" key="3">
    <source>
        <dbReference type="ARBA" id="ARBA00008746"/>
    </source>
</evidence>
<proteinExistence type="inferred from homology"/>
<dbReference type="InterPro" id="IPR036412">
    <property type="entry name" value="HAD-like_sf"/>
</dbReference>
<evidence type="ECO:0000256" key="6">
    <source>
        <dbReference type="ARBA" id="ARBA00022475"/>
    </source>
</evidence>
<dbReference type="KEGG" id="sflv:IC614_11795"/>
<dbReference type="RefSeq" id="WP_200971650.1">
    <property type="nucleotide sequence ID" value="NZ_CP065592.1"/>
</dbReference>
<dbReference type="InterPro" id="IPR059000">
    <property type="entry name" value="ATPase_P-type_domA"/>
</dbReference>
<feature type="transmembrane region" description="Helical" evidence="19">
    <location>
        <begin position="286"/>
        <end position="312"/>
    </location>
</feature>
<dbReference type="InterPro" id="IPR044492">
    <property type="entry name" value="P_typ_ATPase_HD_dom"/>
</dbReference>
<evidence type="ECO:0000256" key="15">
    <source>
        <dbReference type="ARBA" id="ARBA00023136"/>
    </source>
</evidence>
<evidence type="ECO:0000256" key="11">
    <source>
        <dbReference type="ARBA" id="ARBA00022840"/>
    </source>
</evidence>
<dbReference type="SMART" id="SM00831">
    <property type="entry name" value="Cation_ATPase_N"/>
    <property type="match status" value="1"/>
</dbReference>
<dbReference type="Pfam" id="PF00689">
    <property type="entry name" value="Cation_ATPase_C"/>
    <property type="match status" value="1"/>
</dbReference>
<dbReference type="SFLD" id="SFLDG00002">
    <property type="entry name" value="C1.7:_P-type_atpase_like"/>
    <property type="match status" value="1"/>
</dbReference>
<reference evidence="21 22" key="1">
    <citation type="submission" date="2020-11" db="EMBL/GenBank/DDBJ databases">
        <title>Genome seq and assembly of Sphingosinicella sp.</title>
        <authorList>
            <person name="Chhetri G."/>
        </authorList>
    </citation>
    <scope>NUCLEOTIDE SEQUENCE [LARGE SCALE GENOMIC DNA]</scope>
    <source>
        <strain evidence="21 22">UDD2</strain>
    </source>
</reference>
<dbReference type="InterPro" id="IPR006068">
    <property type="entry name" value="ATPase_P-typ_cation-transptr_C"/>
</dbReference>
<dbReference type="SUPFAM" id="SSF81653">
    <property type="entry name" value="Calcium ATPase, transduction domain A"/>
    <property type="match status" value="1"/>
</dbReference>
<sequence>MNHEGRGTPPRAEGKTGDHDGWWAQSLPALLTGLSATADGLDEKAAAQRLKTVGPNSFRDTPERSAALLLLRQFGNPLVLILLFGAAVSMALKDWMDASIIVAIVAGSALLGFYQEFRASRAVAALQDRLKLTVQVLRSGREMTVPDDGIVPGDVVLLSAGNLVPADGRILQSRDFLVSEAALTGESFPVEKSPGLAPPDAPVAARTNSVFMGTSVRSGTARILITQTGGRTAYGRIAARLRKREPETDFERGVRSFGGLLLKVMTVIVIAVLTMNQMIGRPFNESLLFAVALAVGLSPELLPAIVSVTLAAGARDLSRGGVIVRKLAAIENLGSMEVLCTDKTGTLTAGVVRLHDAIDVDGASSDAVRLAAYQNAALETGIKNPLDAALLDDAKASGRTISSAAKIDEIPYDFSRRRLTIVVVHPSLAGQARMITKGAFADVLATCATLNRSGAVHPLTDTERTGIEARFRTLGESGFRVLAVAERTLEARAHYATADERDMTLIGLLLFADPPKDDVRQTLAALLDLGVRVKIISGDNRYLTRHLAEEVGIPIGRILTGGEIRAMPSEALARAAAEANLFVEIDPQQKEGIVRALQHGGHSVGFLGDGINDAPALKAADVGISVDQAVDVARETADVVLLRPDLEILRRGVLDGRKTFANTLKYISITTSANFGNMVSMAIATPVLPFLPLLPKQILLNNFLSDLPSAAISTDNVDAERLSSPQRWDVREIQKFMIVFGLVSSAFDLLTFAVLLLLYRAGESEFQTAWFVVSLMTELVVVLVLRTRHLAWRSRPSPLLLWTTIAMLILTLVGPYLGSVSSIFGLMPLSIALLAICLLVVILYVTATEVAKFIFYD</sequence>
<evidence type="ECO:0000256" key="4">
    <source>
        <dbReference type="ARBA" id="ARBA00012786"/>
    </source>
</evidence>
<dbReference type="GO" id="GO:0005524">
    <property type="term" value="F:ATP binding"/>
    <property type="evidence" value="ECO:0007669"/>
    <property type="project" value="UniProtKB-KW"/>
</dbReference>
<keyword evidence="13" id="KW-1278">Translocase</keyword>
<dbReference type="SUPFAM" id="SSF56784">
    <property type="entry name" value="HAD-like"/>
    <property type="match status" value="1"/>
</dbReference>
<evidence type="ECO:0000256" key="10">
    <source>
        <dbReference type="ARBA" id="ARBA00022741"/>
    </source>
</evidence>
<dbReference type="Pfam" id="PF13246">
    <property type="entry name" value="Cation_ATPase"/>
    <property type="match status" value="1"/>
</dbReference>
<dbReference type="SUPFAM" id="SSF81665">
    <property type="entry name" value="Calcium ATPase, transmembrane domain M"/>
    <property type="match status" value="1"/>
</dbReference>
<keyword evidence="7" id="KW-0997">Cell inner membrane</keyword>
<dbReference type="InterPro" id="IPR018303">
    <property type="entry name" value="ATPase_P-typ_P_site"/>
</dbReference>
<keyword evidence="11" id="KW-0067">ATP-binding</keyword>
<feature type="transmembrane region" description="Helical" evidence="19">
    <location>
        <begin position="799"/>
        <end position="817"/>
    </location>
</feature>
<evidence type="ECO:0000256" key="9">
    <source>
        <dbReference type="ARBA" id="ARBA00022692"/>
    </source>
</evidence>
<comment type="similarity">
    <text evidence="3">Belongs to the cation transport ATPase (P-type) (TC 3.A.3) family. Type IIIB subfamily.</text>
</comment>
<evidence type="ECO:0000256" key="18">
    <source>
        <dbReference type="SAM" id="MobiDB-lite"/>
    </source>
</evidence>
<dbReference type="GO" id="GO:0015444">
    <property type="term" value="F:P-type magnesium transporter activity"/>
    <property type="evidence" value="ECO:0007669"/>
    <property type="project" value="UniProtKB-EC"/>
</dbReference>
<evidence type="ECO:0000256" key="8">
    <source>
        <dbReference type="ARBA" id="ARBA00022553"/>
    </source>
</evidence>
<feature type="region of interest" description="Disordered" evidence="18">
    <location>
        <begin position="1"/>
        <end position="20"/>
    </location>
</feature>
<dbReference type="EC" id="7.2.2.14" evidence="4"/>
<accession>A0A7T2GJF3</accession>
<dbReference type="InterPro" id="IPR001757">
    <property type="entry name" value="P_typ_ATPase"/>
</dbReference>
<feature type="domain" description="Cation-transporting P-type ATPase N-terminal" evidence="20">
    <location>
        <begin position="21"/>
        <end position="94"/>
    </location>
</feature>
<feature type="transmembrane region" description="Helical" evidence="19">
    <location>
        <begin position="736"/>
        <end position="762"/>
    </location>
</feature>
<keyword evidence="9 19" id="KW-0812">Transmembrane</keyword>
<dbReference type="PRINTS" id="PR01836">
    <property type="entry name" value="MGATPASE"/>
</dbReference>
<evidence type="ECO:0000313" key="22">
    <source>
        <dbReference type="Proteomes" id="UP000594873"/>
    </source>
</evidence>
<dbReference type="NCBIfam" id="TIGR01494">
    <property type="entry name" value="ATPase_P-type"/>
    <property type="match status" value="2"/>
</dbReference>
<dbReference type="InterPro" id="IPR004014">
    <property type="entry name" value="ATPase_P-typ_cation-transptr_N"/>
</dbReference>
<keyword evidence="22" id="KW-1185">Reference proteome</keyword>
<evidence type="ECO:0000256" key="2">
    <source>
        <dbReference type="ARBA" id="ARBA00004429"/>
    </source>
</evidence>
<keyword evidence="12" id="KW-0460">Magnesium</keyword>
<dbReference type="Pfam" id="PF00690">
    <property type="entry name" value="Cation_ATPase_N"/>
    <property type="match status" value="1"/>
</dbReference>
<dbReference type="Pfam" id="PF00122">
    <property type="entry name" value="E1-E2_ATPase"/>
    <property type="match status" value="1"/>
</dbReference>
<evidence type="ECO:0000313" key="21">
    <source>
        <dbReference type="EMBL" id="QPQ54974.1"/>
    </source>
</evidence>
<dbReference type="SFLD" id="SFLDS00003">
    <property type="entry name" value="Haloacid_Dehalogenase"/>
    <property type="match status" value="1"/>
</dbReference>
<dbReference type="GO" id="GO:0005886">
    <property type="term" value="C:plasma membrane"/>
    <property type="evidence" value="ECO:0007669"/>
    <property type="project" value="UniProtKB-SubCell"/>
</dbReference>
<dbReference type="EMBL" id="CP065592">
    <property type="protein sequence ID" value="QPQ54974.1"/>
    <property type="molecule type" value="Genomic_DNA"/>
</dbReference>
<evidence type="ECO:0000256" key="13">
    <source>
        <dbReference type="ARBA" id="ARBA00022967"/>
    </source>
</evidence>
<organism evidence="21 22">
    <name type="scientific">Allosphingosinicella flava</name>
    <dbReference type="NCBI Taxonomy" id="2771430"/>
    <lineage>
        <taxon>Bacteria</taxon>
        <taxon>Pseudomonadati</taxon>
        <taxon>Pseudomonadota</taxon>
        <taxon>Alphaproteobacteria</taxon>
        <taxon>Sphingomonadales</taxon>
        <taxon>Sphingomonadaceae</taxon>
        <taxon>Allosphingosinicella</taxon>
    </lineage>
</organism>
<dbReference type="SFLD" id="SFLDF00027">
    <property type="entry name" value="p-type_atpase"/>
    <property type="match status" value="1"/>
</dbReference>
<dbReference type="InterPro" id="IPR006415">
    <property type="entry name" value="P-type_ATPase_IIIB"/>
</dbReference>
<dbReference type="Gene3D" id="3.40.1110.10">
    <property type="entry name" value="Calcium-transporting ATPase, cytoplasmic domain N"/>
    <property type="match status" value="1"/>
</dbReference>
<feature type="transmembrane region" description="Helical" evidence="19">
    <location>
        <begin position="768"/>
        <end position="787"/>
    </location>
</feature>
<evidence type="ECO:0000256" key="7">
    <source>
        <dbReference type="ARBA" id="ARBA00022519"/>
    </source>
</evidence>
<feature type="transmembrane region" description="Helical" evidence="19">
    <location>
        <begin position="74"/>
        <end position="92"/>
    </location>
</feature>
<dbReference type="Gene3D" id="1.20.1110.10">
    <property type="entry name" value="Calcium-transporting ATPase, transmembrane domain"/>
    <property type="match status" value="1"/>
</dbReference>
<gene>
    <name evidence="21" type="primary">mgtA</name>
    <name evidence="21" type="ORF">IC614_11795</name>
</gene>
<dbReference type="Proteomes" id="UP000594873">
    <property type="component" value="Chromosome"/>
</dbReference>
<dbReference type="GO" id="GO:0016887">
    <property type="term" value="F:ATP hydrolysis activity"/>
    <property type="evidence" value="ECO:0007669"/>
    <property type="project" value="InterPro"/>
</dbReference>
<protein>
    <recommendedName>
        <fullName evidence="5">Magnesium-transporting ATPase, P-type 1</fullName>
        <ecNumber evidence="4">7.2.2.14</ecNumber>
    </recommendedName>
    <alternativeName>
        <fullName evidence="16">Mg(2+) transport ATPase, P-type 1</fullName>
    </alternativeName>
</protein>
<dbReference type="NCBIfam" id="TIGR01524">
    <property type="entry name" value="ATPase-IIIB_Mg"/>
    <property type="match status" value="1"/>
</dbReference>
<evidence type="ECO:0000256" key="16">
    <source>
        <dbReference type="ARBA" id="ARBA00029806"/>
    </source>
</evidence>
<evidence type="ECO:0000256" key="19">
    <source>
        <dbReference type="SAM" id="Phobius"/>
    </source>
</evidence>
<evidence type="ECO:0000256" key="1">
    <source>
        <dbReference type="ARBA" id="ARBA00003954"/>
    </source>
</evidence>
<evidence type="ECO:0000256" key="5">
    <source>
        <dbReference type="ARBA" id="ARBA00013555"/>
    </source>
</evidence>